<dbReference type="PROSITE" id="PS51755">
    <property type="entry name" value="OMPR_PHOB"/>
    <property type="match status" value="1"/>
</dbReference>
<dbReference type="Gene3D" id="3.40.50.2300">
    <property type="match status" value="1"/>
</dbReference>
<evidence type="ECO:0000256" key="7">
    <source>
        <dbReference type="PROSITE-ProRule" id="PRU01091"/>
    </source>
</evidence>
<feature type="domain" description="Response regulatory" evidence="8">
    <location>
        <begin position="36"/>
        <end position="150"/>
    </location>
</feature>
<sequence length="259" mass="29427">MLFYHLRRYLQLYLHFLRLSLNFSNFGVNPIGIGMKILVIEDEAKTLQLIKQGLEEQQWEVDVAYDGLIGLQLATRTNYTIIISDIILPGISGLELCKQLRTKGVASPILLLTALGTTDDKIVGLDAGADDYLVKPFEFRELLARIRALTRRNTGSVQTANLLKFADLEMDLDSKTVSRSDKPIVLTAKEFALLEYFIKHQGRVISKVELAEKIWDVTFDTGTNVIEVYVNFLRKKIDKDFEPKLLHTHIGMGYVLKKP</sequence>
<dbReference type="Pfam" id="PF00486">
    <property type="entry name" value="Trans_reg_C"/>
    <property type="match status" value="1"/>
</dbReference>
<keyword evidence="5" id="KW-0804">Transcription</keyword>
<keyword evidence="2" id="KW-0902">Two-component regulatory system</keyword>
<dbReference type="Proteomes" id="UP000002875">
    <property type="component" value="Chromosome"/>
</dbReference>
<protein>
    <submittedName>
        <fullName evidence="10">Two component transcriptional regulator, winged helix family</fullName>
    </submittedName>
</protein>
<dbReference type="PANTHER" id="PTHR48111:SF22">
    <property type="entry name" value="REGULATOR OF RPOS"/>
    <property type="match status" value="1"/>
</dbReference>
<dbReference type="EMBL" id="CP002961">
    <property type="protein sequence ID" value="AFK03595.1"/>
    <property type="molecule type" value="Genomic_DNA"/>
</dbReference>
<dbReference type="SMART" id="SM00448">
    <property type="entry name" value="REC"/>
    <property type="match status" value="1"/>
</dbReference>
<dbReference type="InterPro" id="IPR011006">
    <property type="entry name" value="CheY-like_superfamily"/>
</dbReference>
<evidence type="ECO:0000256" key="1">
    <source>
        <dbReference type="ARBA" id="ARBA00022553"/>
    </source>
</evidence>
<organism evidence="10 11">
    <name type="scientific">Emticicia oligotrophica (strain DSM 17448 / CIP 109782 / MTCC 6937 / GPTSA100-15)</name>
    <dbReference type="NCBI Taxonomy" id="929562"/>
    <lineage>
        <taxon>Bacteria</taxon>
        <taxon>Pseudomonadati</taxon>
        <taxon>Bacteroidota</taxon>
        <taxon>Cytophagia</taxon>
        <taxon>Cytophagales</taxon>
        <taxon>Leadbetterellaceae</taxon>
        <taxon>Emticicia</taxon>
    </lineage>
</organism>
<dbReference type="SUPFAM" id="SSF46894">
    <property type="entry name" value="C-terminal effector domain of the bipartite response regulators"/>
    <property type="match status" value="1"/>
</dbReference>
<dbReference type="SMART" id="SM00862">
    <property type="entry name" value="Trans_reg_C"/>
    <property type="match status" value="1"/>
</dbReference>
<evidence type="ECO:0000313" key="11">
    <source>
        <dbReference type="Proteomes" id="UP000002875"/>
    </source>
</evidence>
<keyword evidence="11" id="KW-1185">Reference proteome</keyword>
<dbReference type="CDD" id="cd19935">
    <property type="entry name" value="REC_OmpR_CusR-like"/>
    <property type="match status" value="1"/>
</dbReference>
<reference evidence="10 11" key="1">
    <citation type="submission" date="2011-07" db="EMBL/GenBank/DDBJ databases">
        <title>The complete genome of chromosome of Emticicia oligotrophica DSM 17448.</title>
        <authorList>
            <consortium name="US DOE Joint Genome Institute (JGI-PGF)"/>
            <person name="Lucas S."/>
            <person name="Han J."/>
            <person name="Lapidus A."/>
            <person name="Bruce D."/>
            <person name="Goodwin L."/>
            <person name="Pitluck S."/>
            <person name="Peters L."/>
            <person name="Kyrpides N."/>
            <person name="Mavromatis K."/>
            <person name="Ivanova N."/>
            <person name="Ovchinnikova G."/>
            <person name="Teshima H."/>
            <person name="Detter J.C."/>
            <person name="Tapia R."/>
            <person name="Han C."/>
            <person name="Land M."/>
            <person name="Hauser L."/>
            <person name="Markowitz V."/>
            <person name="Cheng J.-F."/>
            <person name="Hugenholtz P."/>
            <person name="Woyke T."/>
            <person name="Wu D."/>
            <person name="Tindall B."/>
            <person name="Pomrenke H."/>
            <person name="Brambilla E."/>
            <person name="Klenk H.-P."/>
            <person name="Eisen J.A."/>
        </authorList>
    </citation>
    <scope>NUCLEOTIDE SEQUENCE [LARGE SCALE GENOMIC DNA]</scope>
    <source>
        <strain evidence="10 11">DSM 17448</strain>
    </source>
</reference>
<accession>A0ABN4AMN8</accession>
<dbReference type="Pfam" id="PF00072">
    <property type="entry name" value="Response_reg"/>
    <property type="match status" value="1"/>
</dbReference>
<dbReference type="InterPro" id="IPR039420">
    <property type="entry name" value="WalR-like"/>
</dbReference>
<dbReference type="CDD" id="cd00383">
    <property type="entry name" value="trans_reg_C"/>
    <property type="match status" value="1"/>
</dbReference>
<evidence type="ECO:0000259" key="9">
    <source>
        <dbReference type="PROSITE" id="PS51755"/>
    </source>
</evidence>
<evidence type="ECO:0000256" key="3">
    <source>
        <dbReference type="ARBA" id="ARBA00023015"/>
    </source>
</evidence>
<feature type="DNA-binding region" description="OmpR/PhoB-type" evidence="7">
    <location>
        <begin position="160"/>
        <end position="258"/>
    </location>
</feature>
<evidence type="ECO:0000259" key="8">
    <source>
        <dbReference type="PROSITE" id="PS50110"/>
    </source>
</evidence>
<evidence type="ECO:0000313" key="10">
    <source>
        <dbReference type="EMBL" id="AFK03595.1"/>
    </source>
</evidence>
<keyword evidence="4 7" id="KW-0238">DNA-binding</keyword>
<feature type="domain" description="OmpR/PhoB-type" evidence="9">
    <location>
        <begin position="160"/>
        <end position="258"/>
    </location>
</feature>
<dbReference type="SUPFAM" id="SSF52172">
    <property type="entry name" value="CheY-like"/>
    <property type="match status" value="1"/>
</dbReference>
<evidence type="ECO:0000256" key="2">
    <source>
        <dbReference type="ARBA" id="ARBA00023012"/>
    </source>
</evidence>
<proteinExistence type="predicted"/>
<name>A0ABN4AMN8_EMTOG</name>
<keyword evidence="3" id="KW-0805">Transcription regulation</keyword>
<dbReference type="Gene3D" id="1.10.10.10">
    <property type="entry name" value="Winged helix-like DNA-binding domain superfamily/Winged helix DNA-binding domain"/>
    <property type="match status" value="1"/>
</dbReference>
<dbReference type="Gene3D" id="6.10.250.690">
    <property type="match status" value="1"/>
</dbReference>
<dbReference type="InterPro" id="IPR036388">
    <property type="entry name" value="WH-like_DNA-bd_sf"/>
</dbReference>
<keyword evidence="1 6" id="KW-0597">Phosphoprotein</keyword>
<dbReference type="InterPro" id="IPR016032">
    <property type="entry name" value="Sig_transdc_resp-reg_C-effctor"/>
</dbReference>
<evidence type="ECO:0000256" key="5">
    <source>
        <dbReference type="ARBA" id="ARBA00023163"/>
    </source>
</evidence>
<dbReference type="PANTHER" id="PTHR48111">
    <property type="entry name" value="REGULATOR OF RPOS"/>
    <property type="match status" value="1"/>
</dbReference>
<evidence type="ECO:0000256" key="4">
    <source>
        <dbReference type="ARBA" id="ARBA00023125"/>
    </source>
</evidence>
<feature type="modified residue" description="4-aspartylphosphate" evidence="6">
    <location>
        <position position="85"/>
    </location>
</feature>
<evidence type="ECO:0000256" key="6">
    <source>
        <dbReference type="PROSITE-ProRule" id="PRU00169"/>
    </source>
</evidence>
<dbReference type="InterPro" id="IPR001867">
    <property type="entry name" value="OmpR/PhoB-type_DNA-bd"/>
</dbReference>
<dbReference type="InterPro" id="IPR001789">
    <property type="entry name" value="Sig_transdc_resp-reg_receiver"/>
</dbReference>
<dbReference type="PROSITE" id="PS50110">
    <property type="entry name" value="RESPONSE_REGULATORY"/>
    <property type="match status" value="1"/>
</dbReference>
<gene>
    <name evidence="10" type="ordered locus">Emtol_2459</name>
</gene>